<gene>
    <name evidence="5" type="ORF">K466DRAFT_528932</name>
</gene>
<evidence type="ECO:0000256" key="3">
    <source>
        <dbReference type="SAM" id="SignalP"/>
    </source>
</evidence>
<feature type="compositionally biased region" description="Pro residues" evidence="1">
    <location>
        <begin position="207"/>
        <end position="217"/>
    </location>
</feature>
<accession>A0A5C3P297</accession>
<keyword evidence="2" id="KW-1133">Transmembrane helix</keyword>
<dbReference type="PANTHER" id="PTHR36853:SF1">
    <property type="entry name" value="DUF3844 DOMAIN-CONTAINING PROTEIN"/>
    <property type="match status" value="1"/>
</dbReference>
<keyword evidence="2" id="KW-0472">Membrane</keyword>
<evidence type="ECO:0000313" key="5">
    <source>
        <dbReference type="EMBL" id="TFK83392.1"/>
    </source>
</evidence>
<evidence type="ECO:0000256" key="1">
    <source>
        <dbReference type="SAM" id="MobiDB-lite"/>
    </source>
</evidence>
<keyword evidence="3" id="KW-0732">Signal</keyword>
<dbReference type="InterPro" id="IPR053065">
    <property type="entry name" value="Archenteron_Induction-Rel"/>
</dbReference>
<feature type="compositionally biased region" description="Basic residues" evidence="1">
    <location>
        <begin position="192"/>
        <end position="202"/>
    </location>
</feature>
<evidence type="ECO:0000313" key="6">
    <source>
        <dbReference type="Proteomes" id="UP000308197"/>
    </source>
</evidence>
<proteinExistence type="predicted"/>
<keyword evidence="2" id="KW-0812">Transmembrane</keyword>
<feature type="domain" description="Vacuolar sorting protein Vps3844 C-terminal" evidence="4">
    <location>
        <begin position="228"/>
        <end position="324"/>
    </location>
</feature>
<feature type="chain" id="PRO_5023149372" description="Vacuolar sorting protein Vps3844 C-terminal domain-containing protein" evidence="3">
    <location>
        <begin position="19"/>
        <end position="331"/>
    </location>
</feature>
<dbReference type="InterPro" id="IPR024382">
    <property type="entry name" value="Vps3844_C"/>
</dbReference>
<protein>
    <recommendedName>
        <fullName evidence="4">Vacuolar sorting protein Vps3844 C-terminal domain-containing protein</fullName>
    </recommendedName>
</protein>
<dbReference type="Proteomes" id="UP000308197">
    <property type="component" value="Unassembled WGS sequence"/>
</dbReference>
<sequence length="331" mass="35314">MRMKGLLIPLLLTGLCQAVRVYLHPDTHAPPRLSASKAGAVLSKHLALERFEDATPFVGEQELLVGAGLNTGLLLTVSSEDVLEVVPASIRSHSFSISSHPTHDSLSSLIPAYTDRARHVYSYVYDKSSSDHGLQEVANLKDFVHGDYTPDRFGAFDFTSLSKDAHHALRKMLDELSARSDIKLAIVTVPSAHHHGHKHHDRRQQPPQSPLPPPLPRPAEPIDSISTCYTSAEACGNATSTCSGHGECVSASKAGKTCFVCACSATTDVKGRKQHWAGRACERKDVSGPFVLLAGTTVALLLLVGGSVALLSAVGDAELPQILTGGSSHSR</sequence>
<dbReference type="PANTHER" id="PTHR36853">
    <property type="entry name" value="EXPRESSED PROTEIN"/>
    <property type="match status" value="1"/>
</dbReference>
<evidence type="ECO:0000259" key="4">
    <source>
        <dbReference type="Pfam" id="PF12955"/>
    </source>
</evidence>
<organism evidence="5 6">
    <name type="scientific">Polyporus arcularius HHB13444</name>
    <dbReference type="NCBI Taxonomy" id="1314778"/>
    <lineage>
        <taxon>Eukaryota</taxon>
        <taxon>Fungi</taxon>
        <taxon>Dikarya</taxon>
        <taxon>Basidiomycota</taxon>
        <taxon>Agaricomycotina</taxon>
        <taxon>Agaricomycetes</taxon>
        <taxon>Polyporales</taxon>
        <taxon>Polyporaceae</taxon>
        <taxon>Polyporus</taxon>
    </lineage>
</organism>
<feature type="transmembrane region" description="Helical" evidence="2">
    <location>
        <begin position="290"/>
        <end position="314"/>
    </location>
</feature>
<feature type="non-terminal residue" evidence="5">
    <location>
        <position position="331"/>
    </location>
</feature>
<dbReference type="InParanoid" id="A0A5C3P297"/>
<evidence type="ECO:0000256" key="2">
    <source>
        <dbReference type="SAM" id="Phobius"/>
    </source>
</evidence>
<feature type="region of interest" description="Disordered" evidence="1">
    <location>
        <begin position="191"/>
        <end position="217"/>
    </location>
</feature>
<dbReference type="EMBL" id="ML211396">
    <property type="protein sequence ID" value="TFK83392.1"/>
    <property type="molecule type" value="Genomic_DNA"/>
</dbReference>
<name>A0A5C3P297_9APHY</name>
<keyword evidence="6" id="KW-1185">Reference proteome</keyword>
<dbReference type="STRING" id="1314778.A0A5C3P297"/>
<dbReference type="GO" id="GO:0005783">
    <property type="term" value="C:endoplasmic reticulum"/>
    <property type="evidence" value="ECO:0007669"/>
    <property type="project" value="TreeGrafter"/>
</dbReference>
<feature type="signal peptide" evidence="3">
    <location>
        <begin position="1"/>
        <end position="18"/>
    </location>
</feature>
<reference evidence="5 6" key="1">
    <citation type="journal article" date="2019" name="Nat. Ecol. Evol.">
        <title>Megaphylogeny resolves global patterns of mushroom evolution.</title>
        <authorList>
            <person name="Varga T."/>
            <person name="Krizsan K."/>
            <person name="Foldi C."/>
            <person name="Dima B."/>
            <person name="Sanchez-Garcia M."/>
            <person name="Sanchez-Ramirez S."/>
            <person name="Szollosi G.J."/>
            <person name="Szarkandi J.G."/>
            <person name="Papp V."/>
            <person name="Albert L."/>
            <person name="Andreopoulos W."/>
            <person name="Angelini C."/>
            <person name="Antonin V."/>
            <person name="Barry K.W."/>
            <person name="Bougher N.L."/>
            <person name="Buchanan P."/>
            <person name="Buyck B."/>
            <person name="Bense V."/>
            <person name="Catcheside P."/>
            <person name="Chovatia M."/>
            <person name="Cooper J."/>
            <person name="Damon W."/>
            <person name="Desjardin D."/>
            <person name="Finy P."/>
            <person name="Geml J."/>
            <person name="Haridas S."/>
            <person name="Hughes K."/>
            <person name="Justo A."/>
            <person name="Karasinski D."/>
            <person name="Kautmanova I."/>
            <person name="Kiss B."/>
            <person name="Kocsube S."/>
            <person name="Kotiranta H."/>
            <person name="LaButti K.M."/>
            <person name="Lechner B.E."/>
            <person name="Liimatainen K."/>
            <person name="Lipzen A."/>
            <person name="Lukacs Z."/>
            <person name="Mihaltcheva S."/>
            <person name="Morgado L.N."/>
            <person name="Niskanen T."/>
            <person name="Noordeloos M.E."/>
            <person name="Ohm R.A."/>
            <person name="Ortiz-Santana B."/>
            <person name="Ovrebo C."/>
            <person name="Racz N."/>
            <person name="Riley R."/>
            <person name="Savchenko A."/>
            <person name="Shiryaev A."/>
            <person name="Soop K."/>
            <person name="Spirin V."/>
            <person name="Szebenyi C."/>
            <person name="Tomsovsky M."/>
            <person name="Tulloss R.E."/>
            <person name="Uehling J."/>
            <person name="Grigoriev I.V."/>
            <person name="Vagvolgyi C."/>
            <person name="Papp T."/>
            <person name="Martin F.M."/>
            <person name="Miettinen O."/>
            <person name="Hibbett D.S."/>
            <person name="Nagy L.G."/>
        </authorList>
    </citation>
    <scope>NUCLEOTIDE SEQUENCE [LARGE SCALE GENOMIC DNA]</scope>
    <source>
        <strain evidence="5 6">HHB13444</strain>
    </source>
</reference>
<dbReference type="Pfam" id="PF12955">
    <property type="entry name" value="Vps3844_C"/>
    <property type="match status" value="1"/>
</dbReference>
<dbReference type="AlphaFoldDB" id="A0A5C3P297"/>